<evidence type="ECO:0008006" key="3">
    <source>
        <dbReference type="Google" id="ProtNLM"/>
    </source>
</evidence>
<gene>
    <name evidence="1" type="ORF">QEH52_19855</name>
</gene>
<proteinExistence type="predicted"/>
<feature type="non-terminal residue" evidence="1">
    <location>
        <position position="81"/>
    </location>
</feature>
<dbReference type="InterPro" id="IPR036515">
    <property type="entry name" value="Transposase_17_sf"/>
</dbReference>
<dbReference type="PANTHER" id="PTHR34322:SF2">
    <property type="entry name" value="TRANSPOSASE IS200-LIKE DOMAIN-CONTAINING PROTEIN"/>
    <property type="match status" value="1"/>
</dbReference>
<sequence length="81" mass="9513">MPRKQRIEYPGAIYHVISRGNYRKELFLKANTGEAFERCLFEVVERCGWKLLGLVDYVHLNPVRAKICSFRELKAYALSSY</sequence>
<dbReference type="EMBL" id="JARXHW010000166">
    <property type="protein sequence ID" value="MDQ8209784.1"/>
    <property type="molecule type" value="Genomic_DNA"/>
</dbReference>
<reference evidence="1 2" key="1">
    <citation type="submission" date="2023-04" db="EMBL/GenBank/DDBJ databases">
        <title>A novel bacteria isolated from coastal sediment.</title>
        <authorList>
            <person name="Liu X.-J."/>
            <person name="Du Z.-J."/>
        </authorList>
    </citation>
    <scope>NUCLEOTIDE SEQUENCE [LARGE SCALE GENOMIC DNA]</scope>
    <source>
        <strain evidence="1 2">SDUM461003</strain>
    </source>
</reference>
<comment type="caution">
    <text evidence="1">The sequence shown here is derived from an EMBL/GenBank/DDBJ whole genome shotgun (WGS) entry which is preliminary data.</text>
</comment>
<evidence type="ECO:0000313" key="2">
    <source>
        <dbReference type="Proteomes" id="UP001225316"/>
    </source>
</evidence>
<dbReference type="Gene3D" id="3.30.70.1290">
    <property type="entry name" value="Transposase IS200-like"/>
    <property type="match status" value="1"/>
</dbReference>
<evidence type="ECO:0000313" key="1">
    <source>
        <dbReference type="EMBL" id="MDQ8209784.1"/>
    </source>
</evidence>
<protein>
    <recommendedName>
        <fullName evidence="3">Transposase IS200-like domain-containing protein</fullName>
    </recommendedName>
</protein>
<dbReference type="Proteomes" id="UP001225316">
    <property type="component" value="Unassembled WGS sequence"/>
</dbReference>
<dbReference type="PANTHER" id="PTHR34322">
    <property type="entry name" value="TRANSPOSASE, Y1_TNP DOMAIN-CONTAINING"/>
    <property type="match status" value="1"/>
</dbReference>
<dbReference type="RefSeq" id="WP_308952702.1">
    <property type="nucleotide sequence ID" value="NZ_JARXHW010000166.1"/>
</dbReference>
<keyword evidence="2" id="KW-1185">Reference proteome</keyword>
<dbReference type="SUPFAM" id="SSF143422">
    <property type="entry name" value="Transposase IS200-like"/>
    <property type="match status" value="1"/>
</dbReference>
<organism evidence="1 2">
    <name type="scientific">Thalassobacterium maritimum</name>
    <dbReference type="NCBI Taxonomy" id="3041265"/>
    <lineage>
        <taxon>Bacteria</taxon>
        <taxon>Pseudomonadati</taxon>
        <taxon>Verrucomicrobiota</taxon>
        <taxon>Opitutia</taxon>
        <taxon>Puniceicoccales</taxon>
        <taxon>Coraliomargaritaceae</taxon>
        <taxon>Thalassobacterium</taxon>
    </lineage>
</organism>
<name>A0ABU1B248_9BACT</name>
<accession>A0ABU1B248</accession>